<proteinExistence type="predicted"/>
<dbReference type="Proteomes" id="UP000193487">
    <property type="component" value="Unassembled WGS sequence"/>
</dbReference>
<dbReference type="EMBL" id="LQPE01000050">
    <property type="protein sequence ID" value="ORW07224.1"/>
    <property type="molecule type" value="Genomic_DNA"/>
</dbReference>
<reference evidence="1 2" key="1">
    <citation type="submission" date="2016-01" db="EMBL/GenBank/DDBJ databases">
        <title>The new phylogeny of the genus Mycobacterium.</title>
        <authorList>
            <person name="Tarcisio F."/>
            <person name="Conor M."/>
            <person name="Antonella G."/>
            <person name="Elisabetta G."/>
            <person name="Giulia F.S."/>
            <person name="Sara T."/>
            <person name="Anna F."/>
            <person name="Clotilde B."/>
            <person name="Roberto B."/>
            <person name="Veronica D.S."/>
            <person name="Fabio R."/>
            <person name="Monica P."/>
            <person name="Olivier J."/>
            <person name="Enrico T."/>
            <person name="Nicola S."/>
        </authorList>
    </citation>
    <scope>NUCLEOTIDE SEQUENCE [LARGE SCALE GENOMIC DNA]</scope>
    <source>
        <strain evidence="1 2">DSM 45166</strain>
    </source>
</reference>
<evidence type="ECO:0000313" key="1">
    <source>
        <dbReference type="EMBL" id="ORW07224.1"/>
    </source>
</evidence>
<evidence type="ECO:0008006" key="3">
    <source>
        <dbReference type="Google" id="ProtNLM"/>
    </source>
</evidence>
<dbReference type="AlphaFoldDB" id="A0A1X1Y865"/>
<dbReference type="SUPFAM" id="SSF52309">
    <property type="entry name" value="N-(deoxy)ribosyltransferase-like"/>
    <property type="match status" value="1"/>
</dbReference>
<organism evidence="1 2">
    <name type="scientific">Mycobacterium kyorinense</name>
    <dbReference type="NCBI Taxonomy" id="487514"/>
    <lineage>
        <taxon>Bacteria</taxon>
        <taxon>Bacillati</taxon>
        <taxon>Actinomycetota</taxon>
        <taxon>Actinomycetes</taxon>
        <taxon>Mycobacteriales</taxon>
        <taxon>Mycobacteriaceae</taxon>
        <taxon>Mycobacterium</taxon>
    </lineage>
</organism>
<dbReference type="OrthoDB" id="1807770at2"/>
<accession>A0A1X1Y865</accession>
<comment type="caution">
    <text evidence="1">The sequence shown here is derived from an EMBL/GenBank/DDBJ whole genome shotgun (WGS) entry which is preliminary data.</text>
</comment>
<protein>
    <recommendedName>
        <fullName evidence="3">Nucleoside 2-deoxyribosyltransferase</fullName>
    </recommendedName>
</protein>
<gene>
    <name evidence="1" type="ORF">AWC14_25010</name>
</gene>
<dbReference type="Gene3D" id="3.40.50.450">
    <property type="match status" value="1"/>
</dbReference>
<sequence length="175" mass="19461">MLTHTNGAGAHPCRRHIYVASSWRNRLHRRVVHVLRAHGHDVYDFKHPNTSTDRGFRWEDVFLTHDNPADDDPSPPDLASAAEYLNALTHPAADLGFRRDFDAMLAADTFVLVLPCGRSAHLELGWAVGAGKRTAILLDDPCTPELMYKMVDQVATGLDDLLGWLAALPSCEVQR</sequence>
<keyword evidence="2" id="KW-1185">Reference proteome</keyword>
<evidence type="ECO:0000313" key="2">
    <source>
        <dbReference type="Proteomes" id="UP000193487"/>
    </source>
</evidence>
<name>A0A1X1Y865_9MYCO</name>